<dbReference type="Proteomes" id="UP000536604">
    <property type="component" value="Unassembled WGS sequence"/>
</dbReference>
<evidence type="ECO:0000259" key="1">
    <source>
        <dbReference type="Pfam" id="PF21806"/>
    </source>
</evidence>
<dbReference type="RefSeq" id="WP_184289403.1">
    <property type="nucleotide sequence ID" value="NZ_JACHJO010000004.1"/>
</dbReference>
<gene>
    <name evidence="2" type="ORF">FHS13_001406</name>
</gene>
<evidence type="ECO:0000313" key="3">
    <source>
        <dbReference type="Proteomes" id="UP000536604"/>
    </source>
</evidence>
<dbReference type="AlphaFoldDB" id="A0A841IL47"/>
<sequence>MGRFLSEEEFSAQFSGFERSAWKLEVRDRYNVPEEAETLHRFLDTGDLGRSKDHARTSPWHRNVTATTRQGKVWQRVRVVSEPLSGYIAWEHAVTRFNIEAGEDIRWLPRSHPSVAELPDLDFWLFDDSWVCVLHFDSDDVPRELERIDGTDEVAPYLRWRDIAWKHAVPHNEFAPQVPGWFDN</sequence>
<protein>
    <recommendedName>
        <fullName evidence="1">DUF6879 domain-containing protein</fullName>
    </recommendedName>
</protein>
<organism evidence="2 3">
    <name type="scientific">Nocardiopsis algeriensis</name>
    <dbReference type="NCBI Taxonomy" id="1478215"/>
    <lineage>
        <taxon>Bacteria</taxon>
        <taxon>Bacillati</taxon>
        <taxon>Actinomycetota</taxon>
        <taxon>Actinomycetes</taxon>
        <taxon>Streptosporangiales</taxon>
        <taxon>Nocardiopsidaceae</taxon>
        <taxon>Nocardiopsis</taxon>
    </lineage>
</organism>
<evidence type="ECO:0000313" key="2">
    <source>
        <dbReference type="EMBL" id="MBB6119457.1"/>
    </source>
</evidence>
<accession>A0A841IL47</accession>
<feature type="domain" description="DUF6879" evidence="1">
    <location>
        <begin position="8"/>
        <end position="175"/>
    </location>
</feature>
<name>A0A841IL47_9ACTN</name>
<dbReference type="InterPro" id="IPR049244">
    <property type="entry name" value="DUF6879"/>
</dbReference>
<comment type="caution">
    <text evidence="2">The sequence shown here is derived from an EMBL/GenBank/DDBJ whole genome shotgun (WGS) entry which is preliminary data.</text>
</comment>
<dbReference type="Pfam" id="PF21806">
    <property type="entry name" value="DUF6879"/>
    <property type="match status" value="1"/>
</dbReference>
<dbReference type="EMBL" id="JACHJO010000004">
    <property type="protein sequence ID" value="MBB6119457.1"/>
    <property type="molecule type" value="Genomic_DNA"/>
</dbReference>
<keyword evidence="3" id="KW-1185">Reference proteome</keyword>
<proteinExistence type="predicted"/>
<reference evidence="2 3" key="1">
    <citation type="submission" date="2020-08" db="EMBL/GenBank/DDBJ databases">
        <title>Genomic Encyclopedia of Type Strains, Phase III (KMG-III): the genomes of soil and plant-associated and newly described type strains.</title>
        <authorList>
            <person name="Whitman W."/>
        </authorList>
    </citation>
    <scope>NUCLEOTIDE SEQUENCE [LARGE SCALE GENOMIC DNA]</scope>
    <source>
        <strain evidence="2 3">CECT 8712</strain>
    </source>
</reference>